<protein>
    <submittedName>
        <fullName evidence="2">Uncharacterized protein</fullName>
    </submittedName>
</protein>
<keyword evidence="1" id="KW-1185">Reference proteome</keyword>
<dbReference type="AlphaFoldDB" id="A0A915ECG8"/>
<dbReference type="Proteomes" id="UP000887574">
    <property type="component" value="Unplaced"/>
</dbReference>
<dbReference type="WBParaSite" id="jg4873">
    <property type="protein sequence ID" value="jg4873"/>
    <property type="gene ID" value="jg4873"/>
</dbReference>
<name>A0A915ECG8_9BILA</name>
<dbReference type="PANTHER" id="PTHR10974">
    <property type="entry name" value="FI08016P-RELATED"/>
    <property type="match status" value="1"/>
</dbReference>
<evidence type="ECO:0000313" key="2">
    <source>
        <dbReference type="WBParaSite" id="jg4873"/>
    </source>
</evidence>
<dbReference type="GO" id="GO:0005615">
    <property type="term" value="C:extracellular space"/>
    <property type="evidence" value="ECO:0007669"/>
    <property type="project" value="TreeGrafter"/>
</dbReference>
<proteinExistence type="predicted"/>
<dbReference type="PANTHER" id="PTHR10974:SF75">
    <property type="entry name" value="SULFATASE DOMAIN-CONTAINING PROTEIN"/>
    <property type="match status" value="1"/>
</dbReference>
<organism evidence="1 2">
    <name type="scientific">Ditylenchus dipsaci</name>
    <dbReference type="NCBI Taxonomy" id="166011"/>
    <lineage>
        <taxon>Eukaryota</taxon>
        <taxon>Metazoa</taxon>
        <taxon>Ecdysozoa</taxon>
        <taxon>Nematoda</taxon>
        <taxon>Chromadorea</taxon>
        <taxon>Rhabditida</taxon>
        <taxon>Tylenchina</taxon>
        <taxon>Tylenchomorpha</taxon>
        <taxon>Sphaerularioidea</taxon>
        <taxon>Anguinidae</taxon>
        <taxon>Anguininae</taxon>
        <taxon>Ditylenchus</taxon>
    </lineage>
</organism>
<dbReference type="InterPro" id="IPR004245">
    <property type="entry name" value="DUF229"/>
</dbReference>
<evidence type="ECO:0000313" key="1">
    <source>
        <dbReference type="Proteomes" id="UP000887574"/>
    </source>
</evidence>
<accession>A0A915ECG8</accession>
<reference evidence="2" key="1">
    <citation type="submission" date="2022-11" db="UniProtKB">
        <authorList>
            <consortium name="WormBaseParasite"/>
        </authorList>
    </citation>
    <scope>IDENTIFICATION</scope>
</reference>
<sequence length="141" mass="16548">MLFRESTAFIFSCLTTISDYEFKRGEWIELNGSVQPPCDIIEVECFKEKVDRAVYTNLYYQIYRPPQTSALNTLAIQQKSDKKQTQKPFEKKEIKEKGFGLHMIVLDSVSRSRFLRSLPKSLYFLQEDLEAITYHHLIKLG</sequence>
<dbReference type="Pfam" id="PF02995">
    <property type="entry name" value="DUF229"/>
    <property type="match status" value="1"/>
</dbReference>